<name>A0A835TIP0_9ROSI</name>
<proteinExistence type="predicted"/>
<dbReference type="AlphaFoldDB" id="A0A835TIP0"/>
<comment type="caution">
    <text evidence="1">The sequence shown here is derived from an EMBL/GenBank/DDBJ whole genome shotgun (WGS) entry which is preliminary data.</text>
</comment>
<evidence type="ECO:0000313" key="2">
    <source>
        <dbReference type="Proteomes" id="UP000657918"/>
    </source>
</evidence>
<accession>A0A835TIP0</accession>
<dbReference type="PANTHER" id="PTHR31170:SF17">
    <property type="match status" value="1"/>
</dbReference>
<organism evidence="1 2">
    <name type="scientific">Salix dunnii</name>
    <dbReference type="NCBI Taxonomy" id="1413687"/>
    <lineage>
        <taxon>Eukaryota</taxon>
        <taxon>Viridiplantae</taxon>
        <taxon>Streptophyta</taxon>
        <taxon>Embryophyta</taxon>
        <taxon>Tracheophyta</taxon>
        <taxon>Spermatophyta</taxon>
        <taxon>Magnoliopsida</taxon>
        <taxon>eudicotyledons</taxon>
        <taxon>Gunneridae</taxon>
        <taxon>Pentapetalae</taxon>
        <taxon>rosids</taxon>
        <taxon>fabids</taxon>
        <taxon>Malpighiales</taxon>
        <taxon>Salicaceae</taxon>
        <taxon>Saliceae</taxon>
        <taxon>Salix</taxon>
    </lineage>
</organism>
<dbReference type="EMBL" id="JADGMS010000001">
    <property type="protein sequence ID" value="KAF9688696.1"/>
    <property type="molecule type" value="Genomic_DNA"/>
</dbReference>
<dbReference type="OrthoDB" id="672127at2759"/>
<dbReference type="Pfam" id="PF03140">
    <property type="entry name" value="DUF247"/>
    <property type="match status" value="1"/>
</dbReference>
<keyword evidence="2" id="KW-1185">Reference proteome</keyword>
<dbReference type="Proteomes" id="UP000657918">
    <property type="component" value="Unassembled WGS sequence"/>
</dbReference>
<evidence type="ECO:0000313" key="1">
    <source>
        <dbReference type="EMBL" id="KAF9688696.1"/>
    </source>
</evidence>
<dbReference type="InterPro" id="IPR004158">
    <property type="entry name" value="DUF247_pln"/>
</dbReference>
<gene>
    <name evidence="1" type="ORF">SADUNF_Sadunf01G0015000</name>
</gene>
<dbReference type="PANTHER" id="PTHR31170">
    <property type="entry name" value="BNAC04G53230D PROTEIN"/>
    <property type="match status" value="1"/>
</dbReference>
<protein>
    <submittedName>
        <fullName evidence="1">Uncharacterized protein</fullName>
    </submittedName>
</protein>
<sequence length="145" mass="16788">MEIVGATTEQMKRNDHVSLDIDKLTKTVQEELKTLHAFSDKCSIYRVPKRLRGSREYAYTPQIVSIGPIHHGKEELREMEVHKKLYLQEFLERGKASVEKCIVSYCREGICENGVAIPKLSFIFKQRMIVYSIPWIGKSKPTCAW</sequence>
<reference evidence="1 2" key="1">
    <citation type="submission" date="2020-10" db="EMBL/GenBank/DDBJ databases">
        <title>Plant Genome Project.</title>
        <authorList>
            <person name="Zhang R.-G."/>
        </authorList>
    </citation>
    <scope>NUCLEOTIDE SEQUENCE [LARGE SCALE GENOMIC DNA]</scope>
    <source>
        <strain evidence="1">FAFU-HL-1</strain>
        <tissue evidence="1">Leaf</tissue>
    </source>
</reference>